<evidence type="ECO:0000259" key="4">
    <source>
        <dbReference type="PROSITE" id="PS50932"/>
    </source>
</evidence>
<sequence>MKKNVTAKDIAKLCGVSQATVSYVINNRQNQKISEETRRKVLDAVEALHYYPNASAKSMRTKNCTSIGIVCAKDYSRQAFLNAFTGISQYLSQIDYTITIFNEMDDIDSSPDYVKSYYSNVIDGLIFISNDDHAAFTKPADENHIPYVVICMDGVFSKKTPFPHAFEYALQECASFCLEKGIREVRYFSISNDGLLVNNKYPLFESLLRRTAPNCHLEHVICPIKDRDLIHLQQFLAKYMENRSFDLAISQNYDIGLLLQREILKTGFSIPQRIRHIFLNEVNFYEMDYPSISGIDIPYDQMGEYAAKLLLAMIENRESEFTYQEFRCRLIQRETTL</sequence>
<evidence type="ECO:0000313" key="5">
    <source>
        <dbReference type="EMBL" id="PST38015.1"/>
    </source>
</evidence>
<dbReference type="InterPro" id="IPR000843">
    <property type="entry name" value="HTH_LacI"/>
</dbReference>
<evidence type="ECO:0000313" key="6">
    <source>
        <dbReference type="Proteomes" id="UP000241048"/>
    </source>
</evidence>
<evidence type="ECO:0000256" key="3">
    <source>
        <dbReference type="ARBA" id="ARBA00023163"/>
    </source>
</evidence>
<dbReference type="Gene3D" id="3.40.50.2300">
    <property type="match status" value="2"/>
</dbReference>
<dbReference type="CDD" id="cd01392">
    <property type="entry name" value="HTH_LacI"/>
    <property type="match status" value="1"/>
</dbReference>
<accession>A0A2T3FRW0</accession>
<dbReference type="InterPro" id="IPR046335">
    <property type="entry name" value="LacI/GalR-like_sensor"/>
</dbReference>
<dbReference type="Pfam" id="PF00356">
    <property type="entry name" value="LacI"/>
    <property type="match status" value="1"/>
</dbReference>
<proteinExistence type="predicted"/>
<dbReference type="Pfam" id="PF13377">
    <property type="entry name" value="Peripla_BP_3"/>
    <property type="match status" value="1"/>
</dbReference>
<dbReference type="AlphaFoldDB" id="A0A2T3FRW0"/>
<evidence type="ECO:0000256" key="2">
    <source>
        <dbReference type="ARBA" id="ARBA00023125"/>
    </source>
</evidence>
<dbReference type="SUPFAM" id="SSF53822">
    <property type="entry name" value="Periplasmic binding protein-like I"/>
    <property type="match status" value="1"/>
</dbReference>
<dbReference type="PROSITE" id="PS50932">
    <property type="entry name" value="HTH_LACI_2"/>
    <property type="match status" value="1"/>
</dbReference>
<dbReference type="Gene3D" id="1.10.260.40">
    <property type="entry name" value="lambda repressor-like DNA-binding domains"/>
    <property type="match status" value="1"/>
</dbReference>
<keyword evidence="1" id="KW-0805">Transcription regulation</keyword>
<gene>
    <name evidence="5" type="ORF">C7U56_09275</name>
</gene>
<dbReference type="EMBL" id="PYLO01000002">
    <property type="protein sequence ID" value="PST38015.1"/>
    <property type="molecule type" value="Genomic_DNA"/>
</dbReference>
<dbReference type="Proteomes" id="UP000241048">
    <property type="component" value="Unassembled WGS sequence"/>
</dbReference>
<keyword evidence="6" id="KW-1185">Reference proteome</keyword>
<dbReference type="GO" id="GO:0000976">
    <property type="term" value="F:transcription cis-regulatory region binding"/>
    <property type="evidence" value="ECO:0007669"/>
    <property type="project" value="TreeGrafter"/>
</dbReference>
<dbReference type="InterPro" id="IPR010982">
    <property type="entry name" value="Lambda_DNA-bd_dom_sf"/>
</dbReference>
<dbReference type="SUPFAM" id="SSF47413">
    <property type="entry name" value="lambda repressor-like DNA-binding domains"/>
    <property type="match status" value="1"/>
</dbReference>
<keyword evidence="2" id="KW-0238">DNA-binding</keyword>
<dbReference type="SMART" id="SM00354">
    <property type="entry name" value="HTH_LACI"/>
    <property type="match status" value="1"/>
</dbReference>
<reference evidence="5 6" key="1">
    <citation type="submission" date="2018-03" db="EMBL/GenBank/DDBJ databases">
        <title>Lachnoclostridium SNUG30386 gen.nov., sp.nov., isolated from human faeces.</title>
        <authorList>
            <person name="Seo B."/>
            <person name="Jeon K."/>
            <person name="Ko G."/>
        </authorList>
    </citation>
    <scope>NUCLEOTIDE SEQUENCE [LARGE SCALE GENOMIC DNA]</scope>
    <source>
        <strain evidence="5 6">SNUG30386</strain>
    </source>
</reference>
<dbReference type="InterPro" id="IPR028082">
    <property type="entry name" value="Peripla_BP_I"/>
</dbReference>
<comment type="caution">
    <text evidence="5">The sequence shown here is derived from an EMBL/GenBank/DDBJ whole genome shotgun (WGS) entry which is preliminary data.</text>
</comment>
<protein>
    <recommendedName>
        <fullName evidence="4">HTH lacI-type domain-containing protein</fullName>
    </recommendedName>
</protein>
<name>A0A2T3FRW0_9CLOT</name>
<keyword evidence="3" id="KW-0804">Transcription</keyword>
<dbReference type="GO" id="GO:0003700">
    <property type="term" value="F:DNA-binding transcription factor activity"/>
    <property type="evidence" value="ECO:0007669"/>
    <property type="project" value="TreeGrafter"/>
</dbReference>
<dbReference type="PANTHER" id="PTHR30146">
    <property type="entry name" value="LACI-RELATED TRANSCRIPTIONAL REPRESSOR"/>
    <property type="match status" value="1"/>
</dbReference>
<evidence type="ECO:0000256" key="1">
    <source>
        <dbReference type="ARBA" id="ARBA00023015"/>
    </source>
</evidence>
<organism evidence="5 6">
    <name type="scientific">Clostridium fessum</name>
    <dbReference type="NCBI Taxonomy" id="2126740"/>
    <lineage>
        <taxon>Bacteria</taxon>
        <taxon>Bacillati</taxon>
        <taxon>Bacillota</taxon>
        <taxon>Clostridia</taxon>
        <taxon>Eubacteriales</taxon>
        <taxon>Clostridiaceae</taxon>
        <taxon>Clostridium</taxon>
    </lineage>
</organism>
<dbReference type="PANTHER" id="PTHR30146:SF154">
    <property type="entry name" value="TRANSCRIPTION REGULATOR, MEMBER OF GALR FAMILY"/>
    <property type="match status" value="1"/>
</dbReference>
<feature type="domain" description="HTH lacI-type" evidence="4">
    <location>
        <begin position="5"/>
        <end position="61"/>
    </location>
</feature>
<dbReference type="RefSeq" id="WP_107000964.1">
    <property type="nucleotide sequence ID" value="NZ_JAQDBF010000014.1"/>
</dbReference>